<protein>
    <recommendedName>
        <fullName evidence="4">Helix-turn-helix domain-containing protein</fullName>
    </recommendedName>
</protein>
<accession>A0A160FWJ6</accession>
<feature type="region of interest" description="Disordered" evidence="1">
    <location>
        <begin position="12"/>
        <end position="41"/>
    </location>
</feature>
<dbReference type="Proteomes" id="UP000076852">
    <property type="component" value="Chromosome 2"/>
</dbReference>
<evidence type="ECO:0000313" key="2">
    <source>
        <dbReference type="EMBL" id="ANB77338.1"/>
    </source>
</evidence>
<dbReference type="KEGG" id="buz:AYM40_35265"/>
<keyword evidence="3" id="KW-1185">Reference proteome</keyword>
<proteinExistence type="predicted"/>
<reference evidence="2 3" key="1">
    <citation type="journal article" date="2016" name="Gene">
        <title>PacBio SMRT assembly of a complex multi-replicon genome reveals chlorocatechol degradative operon in a region of genome plasticity.</title>
        <authorList>
            <person name="Ricker N."/>
            <person name="Shen S.Y."/>
            <person name="Goordial J."/>
            <person name="Jin S."/>
            <person name="Fulthorpe R.R."/>
        </authorList>
    </citation>
    <scope>NUCLEOTIDE SEQUENCE [LARGE SCALE GENOMIC DNA]</scope>
    <source>
        <strain evidence="2 3">OLGA172</strain>
    </source>
</reference>
<dbReference type="EMBL" id="CP014579">
    <property type="protein sequence ID" value="ANB77338.1"/>
    <property type="molecule type" value="Genomic_DNA"/>
</dbReference>
<evidence type="ECO:0008006" key="4">
    <source>
        <dbReference type="Google" id="ProtNLM"/>
    </source>
</evidence>
<dbReference type="AlphaFoldDB" id="A0A160FWJ6"/>
<evidence type="ECO:0000313" key="3">
    <source>
        <dbReference type="Proteomes" id="UP000076852"/>
    </source>
</evidence>
<name>A0A160FWJ6_9BURK</name>
<sequence>MTGQGLRALGFTAPAHTIGRPPEPIMPAKRKSASASTQPPAVPDLADGLKLALAPVATALGEELAGLLAAALDGRKLKTGDRLAEALNLAFPEVLLKAFRQELLSSDADARARRVVLMHLLSAVDVPAGPLRRKPNAPVEPSQVATASDDGRISAAEVATLLNVSPAYVRKLATAGQLGDVGSAVTGETTFKLGAVQTYRQAEKRRHRKGVTKHD</sequence>
<organism evidence="2 3">
    <name type="scientific">Paraburkholderia phytofirmans OLGA172</name>
    <dbReference type="NCBI Taxonomy" id="1417228"/>
    <lineage>
        <taxon>Bacteria</taxon>
        <taxon>Pseudomonadati</taxon>
        <taxon>Pseudomonadota</taxon>
        <taxon>Betaproteobacteria</taxon>
        <taxon>Burkholderiales</taxon>
        <taxon>Burkholderiaceae</taxon>
        <taxon>Paraburkholderia</taxon>
    </lineage>
</organism>
<evidence type="ECO:0000256" key="1">
    <source>
        <dbReference type="SAM" id="MobiDB-lite"/>
    </source>
</evidence>
<gene>
    <name evidence="2" type="ORF">AYM40_35265</name>
</gene>